<keyword evidence="12" id="KW-0479">Metal-binding</keyword>
<feature type="active site" evidence="11">
    <location>
        <position position="187"/>
    </location>
</feature>
<dbReference type="Proteomes" id="UP000683246">
    <property type="component" value="Chromosome"/>
</dbReference>
<sequence>MKIVVLAGGLSHERDVSLSSGSLIANALREAGHRVLLLDVYEGISLKDINLEHLFKDKSHVPYVYNVPETAPDLHAIKNNCSNGDSLIGPNVIKNCQAADKVFIALHGSIGENGQIQATFDVLGIPYTGTGYIGSLLAMDKDISKKLMREGNIPTPHWVMLEDGMTEQHVIQTMGLPCVVKPCSNGSSIGISMVSTQDELQKAIADAKKIESKVMIEKKIVGREFSVGLLKGEALPVIEIIPKTGFYDYKNKYQPNMATEICPARITTATTIGMQKLALNVHTCLRLGTYSRIDFMLDEKGDMYCLEANTLPGMTPTSLIPQEALAMGISYTQLCNEIVS</sequence>
<keyword evidence="12" id="KW-0460">Magnesium</keyword>
<feature type="binding site" evidence="12">
    <location>
        <position position="307"/>
    </location>
    <ligand>
        <name>Mg(2+)</name>
        <dbReference type="ChEBI" id="CHEBI:18420"/>
        <label>1</label>
    </ligand>
</feature>
<evidence type="ECO:0000256" key="4">
    <source>
        <dbReference type="ARBA" id="ARBA00022598"/>
    </source>
</evidence>
<dbReference type="InterPro" id="IPR016185">
    <property type="entry name" value="PreATP-grasp_dom_sf"/>
</dbReference>
<evidence type="ECO:0000256" key="3">
    <source>
        <dbReference type="ARBA" id="ARBA00022490"/>
    </source>
</evidence>
<reference evidence="15" key="1">
    <citation type="submission" date="2020-07" db="EMBL/GenBank/DDBJ databases">
        <title>Vallitalea pronyensis genome.</title>
        <authorList>
            <person name="Postec A."/>
        </authorList>
    </citation>
    <scope>NUCLEOTIDE SEQUENCE</scope>
    <source>
        <strain evidence="15">FatNI3</strain>
    </source>
</reference>
<comment type="similarity">
    <text evidence="2 10">Belongs to the D-alanine--D-alanine ligase family.</text>
</comment>
<dbReference type="HAMAP" id="MF_00047">
    <property type="entry name" value="Dala_Dala_lig"/>
    <property type="match status" value="1"/>
</dbReference>
<keyword evidence="8 10" id="KW-0573">Peptidoglycan synthesis</keyword>
<dbReference type="InterPro" id="IPR011127">
    <property type="entry name" value="Dala_Dala_lig_N"/>
</dbReference>
<dbReference type="Pfam" id="PF01820">
    <property type="entry name" value="Dala_Dala_lig_N"/>
    <property type="match status" value="1"/>
</dbReference>
<feature type="active site" evidence="11">
    <location>
        <position position="13"/>
    </location>
</feature>
<dbReference type="NCBIfam" id="TIGR01205">
    <property type="entry name" value="D_ala_D_alaTIGR"/>
    <property type="match status" value="1"/>
</dbReference>
<name>A0A8J8SJB5_9FIRM</name>
<dbReference type="InterPro" id="IPR011095">
    <property type="entry name" value="Dala_Dala_lig_C"/>
</dbReference>
<dbReference type="InterPro" id="IPR000291">
    <property type="entry name" value="D-Ala_lig_Van_CS"/>
</dbReference>
<protein>
    <recommendedName>
        <fullName evidence="10">D-alanine--D-alanine ligase</fullName>
        <ecNumber evidence="10">6.3.2.4</ecNumber>
    </recommendedName>
    <alternativeName>
        <fullName evidence="10">D-Ala-D-Ala ligase</fullName>
    </alternativeName>
    <alternativeName>
        <fullName evidence="10">D-alanylalanine synthetase</fullName>
    </alternativeName>
</protein>
<keyword evidence="9 10" id="KW-0961">Cell wall biogenesis/degradation</keyword>
<evidence type="ECO:0000256" key="2">
    <source>
        <dbReference type="ARBA" id="ARBA00010871"/>
    </source>
</evidence>
<gene>
    <name evidence="10" type="primary">ddl</name>
    <name evidence="15" type="ORF">HZI73_18610</name>
</gene>
<organism evidence="15 16">
    <name type="scientific">Vallitalea pronyensis</name>
    <dbReference type="NCBI Taxonomy" id="1348613"/>
    <lineage>
        <taxon>Bacteria</taxon>
        <taxon>Bacillati</taxon>
        <taxon>Bacillota</taxon>
        <taxon>Clostridia</taxon>
        <taxon>Lachnospirales</taxon>
        <taxon>Vallitaleaceae</taxon>
        <taxon>Vallitalea</taxon>
    </lineage>
</organism>
<dbReference type="InterPro" id="IPR011761">
    <property type="entry name" value="ATP-grasp"/>
</dbReference>
<feature type="domain" description="ATP-grasp" evidence="14">
    <location>
        <begin position="145"/>
        <end position="340"/>
    </location>
</feature>
<dbReference type="GO" id="GO:0008716">
    <property type="term" value="F:D-alanine-D-alanine ligase activity"/>
    <property type="evidence" value="ECO:0007669"/>
    <property type="project" value="UniProtKB-UniRule"/>
</dbReference>
<comment type="cofactor">
    <cofactor evidence="12">
        <name>Mg(2+)</name>
        <dbReference type="ChEBI" id="CHEBI:18420"/>
    </cofactor>
    <cofactor evidence="12">
        <name>Mn(2+)</name>
        <dbReference type="ChEBI" id="CHEBI:29035"/>
    </cofactor>
    <text evidence="12">Binds 2 magnesium or manganese ions per subunit.</text>
</comment>
<dbReference type="AlphaFoldDB" id="A0A8J8SJB5"/>
<dbReference type="GO" id="GO:0008360">
    <property type="term" value="P:regulation of cell shape"/>
    <property type="evidence" value="ECO:0007669"/>
    <property type="project" value="UniProtKB-KW"/>
</dbReference>
<dbReference type="SUPFAM" id="SSF52440">
    <property type="entry name" value="PreATP-grasp domain"/>
    <property type="match status" value="1"/>
</dbReference>
<proteinExistence type="inferred from homology"/>
<evidence type="ECO:0000256" key="1">
    <source>
        <dbReference type="ARBA" id="ARBA00004496"/>
    </source>
</evidence>
<dbReference type="EMBL" id="CP058649">
    <property type="protein sequence ID" value="QUI25795.1"/>
    <property type="molecule type" value="Genomic_DNA"/>
</dbReference>
<dbReference type="PIRSF" id="PIRSF039102">
    <property type="entry name" value="Ddl/VanB"/>
    <property type="match status" value="1"/>
</dbReference>
<evidence type="ECO:0000256" key="13">
    <source>
        <dbReference type="PROSITE-ProRule" id="PRU00409"/>
    </source>
</evidence>
<evidence type="ECO:0000256" key="12">
    <source>
        <dbReference type="PIRSR" id="PIRSR039102-3"/>
    </source>
</evidence>
<feature type="binding site" evidence="12">
    <location>
        <position position="307"/>
    </location>
    <ligand>
        <name>Mg(2+)</name>
        <dbReference type="ChEBI" id="CHEBI:18420"/>
        <label>2</label>
    </ligand>
</feature>
<dbReference type="InterPro" id="IPR005905">
    <property type="entry name" value="D_ala_D_ala"/>
</dbReference>
<evidence type="ECO:0000256" key="8">
    <source>
        <dbReference type="ARBA" id="ARBA00022984"/>
    </source>
</evidence>
<dbReference type="GO" id="GO:0071555">
    <property type="term" value="P:cell wall organization"/>
    <property type="evidence" value="ECO:0007669"/>
    <property type="project" value="UniProtKB-KW"/>
</dbReference>
<comment type="subcellular location">
    <subcellularLocation>
        <location evidence="1 10">Cytoplasm</location>
    </subcellularLocation>
</comment>
<dbReference type="GO" id="GO:0009252">
    <property type="term" value="P:peptidoglycan biosynthetic process"/>
    <property type="evidence" value="ECO:0007669"/>
    <property type="project" value="UniProtKB-UniRule"/>
</dbReference>
<evidence type="ECO:0000256" key="10">
    <source>
        <dbReference type="HAMAP-Rule" id="MF_00047"/>
    </source>
</evidence>
<dbReference type="SUPFAM" id="SSF56059">
    <property type="entry name" value="Glutathione synthetase ATP-binding domain-like"/>
    <property type="match status" value="1"/>
</dbReference>
<feature type="active site" evidence="11">
    <location>
        <position position="318"/>
    </location>
</feature>
<keyword evidence="4 10" id="KW-0436">Ligase</keyword>
<evidence type="ECO:0000256" key="7">
    <source>
        <dbReference type="ARBA" id="ARBA00022960"/>
    </source>
</evidence>
<evidence type="ECO:0000313" key="15">
    <source>
        <dbReference type="EMBL" id="QUI25795.1"/>
    </source>
</evidence>
<comment type="function">
    <text evidence="10">Cell wall formation.</text>
</comment>
<evidence type="ECO:0000259" key="14">
    <source>
        <dbReference type="PROSITE" id="PS50975"/>
    </source>
</evidence>
<dbReference type="GO" id="GO:0005829">
    <property type="term" value="C:cytosol"/>
    <property type="evidence" value="ECO:0007669"/>
    <property type="project" value="TreeGrafter"/>
</dbReference>
<keyword evidence="3 10" id="KW-0963">Cytoplasm</keyword>
<dbReference type="PROSITE" id="PS00843">
    <property type="entry name" value="DALA_DALA_LIGASE_1"/>
    <property type="match status" value="1"/>
</dbReference>
<dbReference type="EC" id="6.3.2.4" evidence="10"/>
<dbReference type="GO" id="GO:0005524">
    <property type="term" value="F:ATP binding"/>
    <property type="evidence" value="ECO:0007669"/>
    <property type="project" value="UniProtKB-UniRule"/>
</dbReference>
<dbReference type="UniPathway" id="UPA00219"/>
<feature type="binding site" evidence="12">
    <location>
        <position position="309"/>
    </location>
    <ligand>
        <name>Mg(2+)</name>
        <dbReference type="ChEBI" id="CHEBI:18420"/>
        <label>2</label>
    </ligand>
</feature>
<dbReference type="PROSITE" id="PS50975">
    <property type="entry name" value="ATP_GRASP"/>
    <property type="match status" value="1"/>
</dbReference>
<keyword evidence="12" id="KW-0464">Manganese</keyword>
<comment type="pathway">
    <text evidence="10">Cell wall biogenesis; peptidoglycan biosynthesis.</text>
</comment>
<dbReference type="Gene3D" id="3.30.470.20">
    <property type="entry name" value="ATP-grasp fold, B domain"/>
    <property type="match status" value="1"/>
</dbReference>
<dbReference type="KEGG" id="vpy:HZI73_18610"/>
<dbReference type="GO" id="GO:0046872">
    <property type="term" value="F:metal ion binding"/>
    <property type="evidence" value="ECO:0007669"/>
    <property type="project" value="UniProtKB-KW"/>
</dbReference>
<dbReference type="InterPro" id="IPR013815">
    <property type="entry name" value="ATP_grasp_subdomain_1"/>
</dbReference>
<evidence type="ECO:0000256" key="11">
    <source>
        <dbReference type="PIRSR" id="PIRSR039102-1"/>
    </source>
</evidence>
<keyword evidence="6 13" id="KW-0067">ATP-binding</keyword>
<dbReference type="Pfam" id="PF07478">
    <property type="entry name" value="Dala_Dala_lig_C"/>
    <property type="match status" value="1"/>
</dbReference>
<feature type="binding site" evidence="12">
    <location>
        <position position="294"/>
    </location>
    <ligand>
        <name>Mg(2+)</name>
        <dbReference type="ChEBI" id="CHEBI:18420"/>
        <label>1</label>
    </ligand>
</feature>
<keyword evidence="16" id="KW-1185">Reference proteome</keyword>
<comment type="catalytic activity">
    <reaction evidence="10">
        <text>2 D-alanine + ATP = D-alanyl-D-alanine + ADP + phosphate + H(+)</text>
        <dbReference type="Rhea" id="RHEA:11224"/>
        <dbReference type="ChEBI" id="CHEBI:15378"/>
        <dbReference type="ChEBI" id="CHEBI:30616"/>
        <dbReference type="ChEBI" id="CHEBI:43474"/>
        <dbReference type="ChEBI" id="CHEBI:57416"/>
        <dbReference type="ChEBI" id="CHEBI:57822"/>
        <dbReference type="ChEBI" id="CHEBI:456216"/>
        <dbReference type="EC" id="6.3.2.4"/>
    </reaction>
</comment>
<dbReference type="PANTHER" id="PTHR23132:SF23">
    <property type="entry name" value="D-ALANINE--D-ALANINE LIGASE B"/>
    <property type="match status" value="1"/>
</dbReference>
<dbReference type="Gene3D" id="3.40.50.20">
    <property type="match status" value="1"/>
</dbReference>
<dbReference type="NCBIfam" id="NF002378">
    <property type="entry name" value="PRK01372.1"/>
    <property type="match status" value="1"/>
</dbReference>
<evidence type="ECO:0000313" key="16">
    <source>
        <dbReference type="Proteomes" id="UP000683246"/>
    </source>
</evidence>
<dbReference type="PANTHER" id="PTHR23132">
    <property type="entry name" value="D-ALANINE--D-ALANINE LIGASE"/>
    <property type="match status" value="1"/>
</dbReference>
<dbReference type="Gene3D" id="3.30.1490.20">
    <property type="entry name" value="ATP-grasp fold, A domain"/>
    <property type="match status" value="1"/>
</dbReference>
<keyword evidence="7 10" id="KW-0133">Cell shape</keyword>
<evidence type="ECO:0000256" key="5">
    <source>
        <dbReference type="ARBA" id="ARBA00022741"/>
    </source>
</evidence>
<accession>A0A8J8SJB5</accession>
<evidence type="ECO:0000256" key="6">
    <source>
        <dbReference type="ARBA" id="ARBA00022840"/>
    </source>
</evidence>
<keyword evidence="5 13" id="KW-0547">Nucleotide-binding</keyword>
<evidence type="ECO:0000256" key="9">
    <source>
        <dbReference type="ARBA" id="ARBA00023316"/>
    </source>
</evidence>